<feature type="region of interest" description="Disordered" evidence="1">
    <location>
        <begin position="206"/>
        <end position="227"/>
    </location>
</feature>
<gene>
    <name evidence="3" type="ORF">OSTQU699_LOCUS1572</name>
</gene>
<keyword evidence="2" id="KW-0472">Membrane</keyword>
<feature type="compositionally biased region" description="Gly residues" evidence="1">
    <location>
        <begin position="406"/>
        <end position="417"/>
    </location>
</feature>
<dbReference type="Proteomes" id="UP000708148">
    <property type="component" value="Unassembled WGS sequence"/>
</dbReference>
<feature type="region of interest" description="Disordered" evidence="1">
    <location>
        <begin position="146"/>
        <end position="186"/>
    </location>
</feature>
<name>A0A8S1IRW8_9CHLO</name>
<dbReference type="AlphaFoldDB" id="A0A8S1IRW8"/>
<feature type="non-terminal residue" evidence="3">
    <location>
        <position position="463"/>
    </location>
</feature>
<proteinExistence type="predicted"/>
<keyword evidence="2" id="KW-1133">Transmembrane helix</keyword>
<feature type="region of interest" description="Disordered" evidence="1">
    <location>
        <begin position="22"/>
        <end position="132"/>
    </location>
</feature>
<keyword evidence="4" id="KW-1185">Reference proteome</keyword>
<feature type="compositionally biased region" description="Gly residues" evidence="1">
    <location>
        <begin position="155"/>
        <end position="170"/>
    </location>
</feature>
<evidence type="ECO:0000313" key="4">
    <source>
        <dbReference type="Proteomes" id="UP000708148"/>
    </source>
</evidence>
<comment type="caution">
    <text evidence="3">The sequence shown here is derived from an EMBL/GenBank/DDBJ whole genome shotgun (WGS) entry which is preliminary data.</text>
</comment>
<accession>A0A8S1IRW8</accession>
<reference evidence="3" key="1">
    <citation type="submission" date="2020-12" db="EMBL/GenBank/DDBJ databases">
        <authorList>
            <person name="Iha C."/>
        </authorList>
    </citation>
    <scope>NUCLEOTIDE SEQUENCE</scope>
</reference>
<evidence type="ECO:0000313" key="3">
    <source>
        <dbReference type="EMBL" id="CAD7696211.1"/>
    </source>
</evidence>
<feature type="compositionally biased region" description="Polar residues" evidence="1">
    <location>
        <begin position="88"/>
        <end position="98"/>
    </location>
</feature>
<dbReference type="EMBL" id="CAJHUC010000444">
    <property type="protein sequence ID" value="CAD7696211.1"/>
    <property type="molecule type" value="Genomic_DNA"/>
</dbReference>
<keyword evidence="2" id="KW-0812">Transmembrane</keyword>
<evidence type="ECO:0000256" key="1">
    <source>
        <dbReference type="SAM" id="MobiDB-lite"/>
    </source>
</evidence>
<feature type="compositionally biased region" description="Basic and acidic residues" evidence="1">
    <location>
        <begin position="324"/>
        <end position="338"/>
    </location>
</feature>
<protein>
    <submittedName>
        <fullName evidence="3">Uncharacterized protein</fullName>
    </submittedName>
</protein>
<feature type="compositionally biased region" description="Low complexity" evidence="1">
    <location>
        <begin position="171"/>
        <end position="186"/>
    </location>
</feature>
<feature type="region of interest" description="Disordered" evidence="1">
    <location>
        <begin position="311"/>
        <end position="338"/>
    </location>
</feature>
<evidence type="ECO:0000256" key="2">
    <source>
        <dbReference type="SAM" id="Phobius"/>
    </source>
</evidence>
<feature type="compositionally biased region" description="Low complexity" evidence="1">
    <location>
        <begin position="121"/>
        <end position="132"/>
    </location>
</feature>
<feature type="compositionally biased region" description="Polar residues" evidence="1">
    <location>
        <begin position="71"/>
        <end position="80"/>
    </location>
</feature>
<feature type="transmembrane region" description="Helical" evidence="2">
    <location>
        <begin position="434"/>
        <end position="457"/>
    </location>
</feature>
<sequence>MDAESDLSAQTGVVVCPTWVRSGASGESRMSPGPAADVETGIPARSIAGGREADASGVGNAGSGQPAAGSTLDSSRSSGTVLIHSGRETYSSQFSSVDDGTPVGGRANGSGLGNAGPLQPAAGSALGSSRSSGTVLIHSGRETYSSQFSSVDDGMPGGGRVNGSGKGSSGSGLAAVGSALGSSRSSGTVLIHTGRETYSSQFSSVVDGVGTPAGDERGGSPPPSARRTLTRSADAALSSGAHGAVVDFRELFPWWRRRHGGQLASGDSPSTAATKSSSGLRLRLPALRLFRRPRDERPRVVDARDLFPWLGPAGPSGSGPVEIEGDRGEGDEGGKMDRDRGTSWGWVELWRRSAASWRACEVAGDGVSPVAPCCVGRGKVVDRAGGVPMELREDRQVGRPRLEFAPGGGSEADGGPGRGEEWRGRLNQLRHPVVVTPLFVAAAMVVFALMAGVYPLYELQRVH</sequence>
<organism evidence="3 4">
    <name type="scientific">Ostreobium quekettii</name>
    <dbReference type="NCBI Taxonomy" id="121088"/>
    <lineage>
        <taxon>Eukaryota</taxon>
        <taxon>Viridiplantae</taxon>
        <taxon>Chlorophyta</taxon>
        <taxon>core chlorophytes</taxon>
        <taxon>Ulvophyceae</taxon>
        <taxon>TCBD clade</taxon>
        <taxon>Bryopsidales</taxon>
        <taxon>Ostreobineae</taxon>
        <taxon>Ostreobiaceae</taxon>
        <taxon>Ostreobium</taxon>
    </lineage>
</organism>
<feature type="compositionally biased region" description="Gly residues" evidence="1">
    <location>
        <begin position="102"/>
        <end position="114"/>
    </location>
</feature>
<feature type="region of interest" description="Disordered" evidence="1">
    <location>
        <begin position="395"/>
        <end position="422"/>
    </location>
</feature>